<dbReference type="Proteomes" id="UP000514462">
    <property type="component" value="Chromosome"/>
</dbReference>
<dbReference type="InterPro" id="IPR051200">
    <property type="entry name" value="Host-pathogen_enzymatic-act"/>
</dbReference>
<gene>
    <name evidence="2" type="ORF">HV331_01675</name>
</gene>
<sequence>MPNRNLIRPLAALLLAALLPHPAFAIDPPPREASRFAMKTNYLQEANEGVYELAFDNGDNLLFAAATDRVNRAANKGYLYAFNPATLQVIQRYNMPWRAFSLAMNQPAHVLYVGHTQSASLRISQFDAASGKITRTSPRLSFPTDGAADARFEHLRHMVYSRAANLLFVSYSHMLKTQDGMRPLHKLLMLDGTTLQLKGEVKGAYRGTAYGLTLDEKTQKIYVGGRDYINEIDARTQQVVRTIPLNAPQLASAQNLIVDSDSGRIFVVAFDHDDRSGPHDGLYIFDLKDGKSLGYVRTGVGANAVRFNPKYNELYVSNFTSGTISVVDGKTWRVTHKFRTPVYPNQMVLSPDMDTLYVGIKEGFNREWDPEVFVEGAKERILRIDLRKS</sequence>
<dbReference type="EMBL" id="CP055904">
    <property type="protein sequence ID" value="QMR38276.1"/>
    <property type="molecule type" value="Genomic_DNA"/>
</dbReference>
<dbReference type="Gene3D" id="2.130.10.10">
    <property type="entry name" value="YVTN repeat-like/Quinoprotein amine dehydrogenase"/>
    <property type="match status" value="1"/>
</dbReference>
<feature type="chain" id="PRO_5042866422" evidence="1">
    <location>
        <begin position="26"/>
        <end position="389"/>
    </location>
</feature>
<dbReference type="PANTHER" id="PTHR47197">
    <property type="entry name" value="PROTEIN NIRF"/>
    <property type="match status" value="1"/>
</dbReference>
<name>A0AAP9QSY1_KLEAE</name>
<evidence type="ECO:0000313" key="2">
    <source>
        <dbReference type="EMBL" id="QMR38276.1"/>
    </source>
</evidence>
<dbReference type="SUPFAM" id="SSF51004">
    <property type="entry name" value="C-terminal (heme d1) domain of cytochrome cd1-nitrite reductase"/>
    <property type="match status" value="1"/>
</dbReference>
<keyword evidence="1" id="KW-0732">Signal</keyword>
<feature type="signal peptide" evidence="1">
    <location>
        <begin position="1"/>
        <end position="25"/>
    </location>
</feature>
<organism evidence="2 3">
    <name type="scientific">Klebsiella aerogenes</name>
    <name type="common">Enterobacter aerogenes</name>
    <dbReference type="NCBI Taxonomy" id="548"/>
    <lineage>
        <taxon>Bacteria</taxon>
        <taxon>Pseudomonadati</taxon>
        <taxon>Pseudomonadota</taxon>
        <taxon>Gammaproteobacteria</taxon>
        <taxon>Enterobacterales</taxon>
        <taxon>Enterobacteriaceae</taxon>
        <taxon>Klebsiella/Raoultella group</taxon>
        <taxon>Klebsiella</taxon>
    </lineage>
</organism>
<dbReference type="InterPro" id="IPR011048">
    <property type="entry name" value="Haem_d1_sf"/>
</dbReference>
<protein>
    <submittedName>
        <fullName evidence="2">YncE family protein</fullName>
    </submittedName>
</protein>
<dbReference type="InterPro" id="IPR015943">
    <property type="entry name" value="WD40/YVTN_repeat-like_dom_sf"/>
</dbReference>
<dbReference type="RefSeq" id="WP_182015036.1">
    <property type="nucleotide sequence ID" value="NZ_CP055904.1"/>
</dbReference>
<accession>A0AAP9QSY1</accession>
<proteinExistence type="predicted"/>
<reference evidence="3" key="1">
    <citation type="submission" date="2020-06" db="EMBL/GenBank/DDBJ databases">
        <title>REHAB project genomes.</title>
        <authorList>
            <person name="Shaw L.P."/>
        </authorList>
    </citation>
    <scope>NUCLEOTIDE SEQUENCE [LARGE SCALE GENOMIC DNA]</scope>
    <source>
        <strain evidence="3">RHBSTW-00938</strain>
    </source>
</reference>
<evidence type="ECO:0000313" key="3">
    <source>
        <dbReference type="Proteomes" id="UP000514462"/>
    </source>
</evidence>
<dbReference type="PANTHER" id="PTHR47197:SF3">
    <property type="entry name" value="DIHYDRO-HEME D1 DEHYDROGENASE"/>
    <property type="match status" value="1"/>
</dbReference>
<dbReference type="AlphaFoldDB" id="A0AAP9QSY1"/>
<evidence type="ECO:0000256" key="1">
    <source>
        <dbReference type="SAM" id="SignalP"/>
    </source>
</evidence>